<comment type="function">
    <text evidence="7">Acts as a ribosome collision sensor, splitting the ribosome into its 2 subunits. Detects stalled/collided 70S ribosomes which it binds and splits by an ATP-hydrolysis driven conformational change. Acts upstream of the ribosome quality control system (RQC), a ribosome-associated complex that mediates the extraction of incompletely synthesized nascent chains from stalled ribosomes and their subsequent degradation. Probably generates substrates for RQC.</text>
</comment>
<keyword evidence="8" id="KW-0175">Coiled coil</keyword>
<comment type="caution">
    <text evidence="10">The sequence shown here is derived from an EMBL/GenBank/DDBJ whole genome shotgun (WGS) entry which is preliminary data.</text>
</comment>
<dbReference type="Gene3D" id="3.30.1370.110">
    <property type="match status" value="1"/>
</dbReference>
<dbReference type="Pfam" id="PF01713">
    <property type="entry name" value="Smr"/>
    <property type="match status" value="1"/>
</dbReference>
<gene>
    <name evidence="7" type="primary">mutS2</name>
    <name evidence="7" type="synonym">rqcU</name>
    <name evidence="10" type="ORF">BN8_01158</name>
</gene>
<keyword evidence="11" id="KW-1185">Reference proteome</keyword>
<dbReference type="GO" id="GO:0019843">
    <property type="term" value="F:rRNA binding"/>
    <property type="evidence" value="ECO:0007669"/>
    <property type="project" value="UniProtKB-UniRule"/>
</dbReference>
<protein>
    <recommendedName>
        <fullName evidence="7">Endonuclease MutS2</fullName>
        <ecNumber evidence="7">3.1.-.-</ecNumber>
    </recommendedName>
    <alternativeName>
        <fullName evidence="7">Ribosome-associated protein quality control-upstream factor</fullName>
        <shortName evidence="7">RQC-upstream factor</shortName>
        <shortName evidence="7">RqcU</shortName>
        <ecNumber evidence="7">3.6.4.-</ecNumber>
    </alternativeName>
</protein>
<dbReference type="EMBL" id="CAIT01000005">
    <property type="protein sequence ID" value="CCH52184.1"/>
    <property type="molecule type" value="Genomic_DNA"/>
</dbReference>
<feature type="domain" description="Smr" evidence="9">
    <location>
        <begin position="735"/>
        <end position="810"/>
    </location>
</feature>
<dbReference type="InterPro" id="IPR007696">
    <property type="entry name" value="DNA_mismatch_repair_MutS_core"/>
</dbReference>
<dbReference type="GO" id="GO:0072344">
    <property type="term" value="P:rescue of stalled ribosome"/>
    <property type="evidence" value="ECO:0007669"/>
    <property type="project" value="UniProtKB-UniRule"/>
</dbReference>
<name>I2GE59_9BACT</name>
<dbReference type="SUPFAM" id="SSF48334">
    <property type="entry name" value="DNA repair protein MutS, domain III"/>
    <property type="match status" value="1"/>
</dbReference>
<dbReference type="InterPro" id="IPR036063">
    <property type="entry name" value="Smr_dom_sf"/>
</dbReference>
<dbReference type="eggNOG" id="COG1193">
    <property type="taxonomic scope" value="Bacteria"/>
</dbReference>
<dbReference type="GO" id="GO:0043023">
    <property type="term" value="F:ribosomal large subunit binding"/>
    <property type="evidence" value="ECO:0007669"/>
    <property type="project" value="UniProtKB-UniRule"/>
</dbReference>
<keyword evidence="7" id="KW-0255">Endonuclease</keyword>
<dbReference type="HAMAP" id="MF_00092">
    <property type="entry name" value="MutS2"/>
    <property type="match status" value="1"/>
</dbReference>
<dbReference type="Pfam" id="PF00488">
    <property type="entry name" value="MutS_V"/>
    <property type="match status" value="1"/>
</dbReference>
<evidence type="ECO:0000256" key="5">
    <source>
        <dbReference type="ARBA" id="ARBA00022884"/>
    </source>
</evidence>
<keyword evidence="3 7" id="KW-0378">Hydrolase</keyword>
<reference evidence="10 11" key="1">
    <citation type="journal article" date="2012" name="J. Bacteriol.">
        <title>Genome Sequence of the Filamentous Bacterium Fibrisoma limi BUZ 3T.</title>
        <authorList>
            <person name="Filippini M."/>
            <person name="Qi W."/>
            <person name="Jaenicke S."/>
            <person name="Goesmann A."/>
            <person name="Smits T.H."/>
            <person name="Bagheri H.C."/>
        </authorList>
    </citation>
    <scope>NUCLEOTIDE SEQUENCE [LARGE SCALE GENOMIC DNA]</scope>
    <source>
        <strain evidence="11">BUZ 3T</strain>
    </source>
</reference>
<dbReference type="SMART" id="SM00533">
    <property type="entry name" value="MUTSd"/>
    <property type="match status" value="1"/>
</dbReference>
<dbReference type="GO" id="GO:0005524">
    <property type="term" value="F:ATP binding"/>
    <property type="evidence" value="ECO:0007669"/>
    <property type="project" value="UniProtKB-UniRule"/>
</dbReference>
<accession>I2GE59</accession>
<dbReference type="SUPFAM" id="SSF160443">
    <property type="entry name" value="SMR domain-like"/>
    <property type="match status" value="1"/>
</dbReference>
<dbReference type="GO" id="GO:0140664">
    <property type="term" value="F:ATP-dependent DNA damage sensor activity"/>
    <property type="evidence" value="ECO:0007669"/>
    <property type="project" value="InterPro"/>
</dbReference>
<keyword evidence="4 7" id="KW-0067">ATP-binding</keyword>
<evidence type="ECO:0000259" key="9">
    <source>
        <dbReference type="PROSITE" id="PS50828"/>
    </source>
</evidence>
<sequence>MLYPDKLESKLGFDTIRERLKAACVSSLGQDYVDKIRFTDNFQLIDKLLRQTAEFKQIVQYEPDFPQSNYIDVRSQLSRARVEGLALTEAEFFDLKLALRTIQDCLRFLEKREEESAFPYLKELAGPVAVDRKLTDALERIIDDRGNVRDSASPELARIRRQIIAEQNNLRKRLDTILKQARQNGWIPDDLSLTVRGGRLVIPIAAEHKRKIKGFVHDESQTGQTVFLEPAEVFDANNEIRELEYEERREIYRILLALTDQIRPHLPELQKAVNFLAQIDFIRAKAKLAVQLDASMPKLQNRPLVSWVDARHPLLYLSFQNQRKKVVPLGVRLDEKQRILIISGPNAGGKSVALKTIGLIQYMLQCGMLVPMMEHSEMGVFQNLFIDIGDEQSLENDLSTYSSHLTAMKQFLVGANKRTLFLIDEFGTGTEPGLGGAIAEAILEDLNKSGAYGVINTHYTNLKLFADKTPGLVNGAMRFDGEHLEPLYELEIGRPGSSFAFEIASKIGLPKAVVDRAKEKLGTQQVNFEKLLKELDIEKRVFAEKNLDVSINQRKLAQQLAEYTALKTRLDNEQKQLLNDAKQKAKALVQEANQRIENTIREIKENKAERDATRQVRQQLEQFEQKELKPETLVVEKPQQQEEFETAGGEITVGSYVRIQGQNAESTAAIGEVLALRGKDAEIRIGDLKSNVKLNRLEKVSRKVFKEATATDEKPRSVGGNLDLNEKMMNFSFNLDIRGKRGEEALGEVDRFMDNALMLGYPELRVVHGKGDGILRNLVRNHLRTYKQVARMEDEHADRGGAGVTIVKMK</sequence>
<keyword evidence="6 7" id="KW-0238">DNA-binding</keyword>
<dbReference type="Gene3D" id="1.10.1420.10">
    <property type="match status" value="2"/>
</dbReference>
<keyword evidence="2 7" id="KW-0547">Nucleotide-binding</keyword>
<dbReference type="NCBIfam" id="TIGR01069">
    <property type="entry name" value="mutS2"/>
    <property type="match status" value="1"/>
</dbReference>
<comment type="subunit">
    <text evidence="7">Homodimer. Binds to stalled ribosomes, contacting rRNA.</text>
</comment>
<dbReference type="GO" id="GO:0006298">
    <property type="term" value="P:mismatch repair"/>
    <property type="evidence" value="ECO:0007669"/>
    <property type="project" value="InterPro"/>
</dbReference>
<dbReference type="PANTHER" id="PTHR48466:SF2">
    <property type="entry name" value="OS10G0509000 PROTEIN"/>
    <property type="match status" value="1"/>
</dbReference>
<dbReference type="PIRSF" id="PIRSF005814">
    <property type="entry name" value="MutS_YshD"/>
    <property type="match status" value="1"/>
</dbReference>
<feature type="coiled-coil region" evidence="8">
    <location>
        <begin position="514"/>
        <end position="626"/>
    </location>
</feature>
<evidence type="ECO:0000256" key="4">
    <source>
        <dbReference type="ARBA" id="ARBA00022840"/>
    </source>
</evidence>
<evidence type="ECO:0000313" key="10">
    <source>
        <dbReference type="EMBL" id="CCH52184.1"/>
    </source>
</evidence>
<dbReference type="InterPro" id="IPR036187">
    <property type="entry name" value="DNA_mismatch_repair_MutS_sf"/>
</dbReference>
<dbReference type="EC" id="3.1.-.-" evidence="7"/>
<dbReference type="PANTHER" id="PTHR48466">
    <property type="entry name" value="OS10G0509000 PROTEIN-RELATED"/>
    <property type="match status" value="1"/>
</dbReference>
<feature type="binding site" evidence="7">
    <location>
        <begin position="344"/>
        <end position="351"/>
    </location>
    <ligand>
        <name>ATP</name>
        <dbReference type="ChEBI" id="CHEBI:30616"/>
    </ligand>
</feature>
<evidence type="ECO:0000313" key="11">
    <source>
        <dbReference type="Proteomes" id="UP000009309"/>
    </source>
</evidence>
<dbReference type="GO" id="GO:0016887">
    <property type="term" value="F:ATP hydrolysis activity"/>
    <property type="evidence" value="ECO:0007669"/>
    <property type="project" value="InterPro"/>
</dbReference>
<evidence type="ECO:0000256" key="7">
    <source>
        <dbReference type="HAMAP-Rule" id="MF_00092"/>
    </source>
</evidence>
<dbReference type="STRING" id="1185876.BN8_01158"/>
<proteinExistence type="inferred from homology"/>
<dbReference type="GO" id="GO:0045910">
    <property type="term" value="P:negative regulation of DNA recombination"/>
    <property type="evidence" value="ECO:0007669"/>
    <property type="project" value="InterPro"/>
</dbReference>
<dbReference type="EC" id="3.6.4.-" evidence="7"/>
<evidence type="ECO:0000256" key="2">
    <source>
        <dbReference type="ARBA" id="ARBA00022741"/>
    </source>
</evidence>
<evidence type="ECO:0000256" key="8">
    <source>
        <dbReference type="SAM" id="Coils"/>
    </source>
</evidence>
<dbReference type="InterPro" id="IPR027417">
    <property type="entry name" value="P-loop_NTPase"/>
</dbReference>
<keyword evidence="7" id="KW-0540">Nuclease</keyword>
<dbReference type="InterPro" id="IPR000432">
    <property type="entry name" value="DNA_mismatch_repair_MutS_C"/>
</dbReference>
<dbReference type="InterPro" id="IPR045076">
    <property type="entry name" value="MutS"/>
</dbReference>
<dbReference type="AlphaFoldDB" id="I2GE59"/>
<dbReference type="SMART" id="SM00534">
    <property type="entry name" value="MUTSac"/>
    <property type="match status" value="1"/>
</dbReference>
<dbReference type="PROSITE" id="PS50828">
    <property type="entry name" value="SMR"/>
    <property type="match status" value="1"/>
</dbReference>
<comment type="function">
    <text evidence="7">Endonuclease that is involved in the suppression of homologous recombination and thus may have a key role in the control of bacterial genetic diversity.</text>
</comment>
<dbReference type="GO" id="GO:0004519">
    <property type="term" value="F:endonuclease activity"/>
    <property type="evidence" value="ECO:0007669"/>
    <property type="project" value="UniProtKB-UniRule"/>
</dbReference>
<dbReference type="SMART" id="SM00463">
    <property type="entry name" value="SMR"/>
    <property type="match status" value="1"/>
</dbReference>
<dbReference type="GO" id="GO:0030983">
    <property type="term" value="F:mismatched DNA binding"/>
    <property type="evidence" value="ECO:0007669"/>
    <property type="project" value="InterPro"/>
</dbReference>
<dbReference type="Gene3D" id="3.40.50.300">
    <property type="entry name" value="P-loop containing nucleotide triphosphate hydrolases"/>
    <property type="match status" value="1"/>
</dbReference>
<dbReference type="FunFam" id="3.40.50.300:FF:001531">
    <property type="entry name" value="Endonuclease MutS2"/>
    <property type="match status" value="1"/>
</dbReference>
<evidence type="ECO:0000256" key="1">
    <source>
        <dbReference type="ARBA" id="ARBA00022730"/>
    </source>
</evidence>
<organism evidence="10 11">
    <name type="scientific">Fibrisoma limi BUZ 3</name>
    <dbReference type="NCBI Taxonomy" id="1185876"/>
    <lineage>
        <taxon>Bacteria</taxon>
        <taxon>Pseudomonadati</taxon>
        <taxon>Bacteroidota</taxon>
        <taxon>Cytophagia</taxon>
        <taxon>Cytophagales</taxon>
        <taxon>Spirosomataceae</taxon>
        <taxon>Fibrisoma</taxon>
    </lineage>
</organism>
<dbReference type="RefSeq" id="WP_009280768.1">
    <property type="nucleotide sequence ID" value="NZ_CAIT01000005.1"/>
</dbReference>
<keyword evidence="5 7" id="KW-0694">RNA-binding</keyword>
<dbReference type="SUPFAM" id="SSF52540">
    <property type="entry name" value="P-loop containing nucleoside triphosphate hydrolases"/>
    <property type="match status" value="1"/>
</dbReference>
<keyword evidence="1 7" id="KW-0699">rRNA-binding</keyword>
<dbReference type="OrthoDB" id="9808166at2"/>
<comment type="similarity">
    <text evidence="7">Belongs to the DNA mismatch repair MutS family. MutS2 subfamily.</text>
</comment>
<dbReference type="InterPro" id="IPR002625">
    <property type="entry name" value="Smr_dom"/>
</dbReference>
<evidence type="ECO:0000256" key="6">
    <source>
        <dbReference type="ARBA" id="ARBA00023125"/>
    </source>
</evidence>
<dbReference type="Proteomes" id="UP000009309">
    <property type="component" value="Unassembled WGS sequence"/>
</dbReference>
<evidence type="ECO:0000256" key="3">
    <source>
        <dbReference type="ARBA" id="ARBA00022801"/>
    </source>
</evidence>
<dbReference type="InterPro" id="IPR005747">
    <property type="entry name" value="MutS2"/>
</dbReference>